<feature type="transmembrane region" description="Helical" evidence="2">
    <location>
        <begin position="70"/>
        <end position="97"/>
    </location>
</feature>
<feature type="transmembrane region" description="Helical" evidence="2">
    <location>
        <begin position="109"/>
        <end position="131"/>
    </location>
</feature>
<evidence type="ECO:0000313" key="4">
    <source>
        <dbReference type="EMBL" id="OGH59475.1"/>
    </source>
</evidence>
<gene>
    <name evidence="4" type="ORF">A2725_01465</name>
</gene>
<protein>
    <recommendedName>
        <fullName evidence="3">SbsA Ig-like domain-containing protein</fullName>
    </recommendedName>
</protein>
<evidence type="ECO:0000256" key="1">
    <source>
        <dbReference type="ARBA" id="ARBA00022729"/>
    </source>
</evidence>
<dbReference type="InterPro" id="IPR032812">
    <property type="entry name" value="SbsA_Ig"/>
</dbReference>
<keyword evidence="2" id="KW-0472">Membrane</keyword>
<comment type="caution">
    <text evidence="4">The sequence shown here is derived from an EMBL/GenBank/DDBJ whole genome shotgun (WGS) entry which is preliminary data.</text>
</comment>
<dbReference type="Pfam" id="PF13205">
    <property type="entry name" value="Big_5"/>
    <property type="match status" value="1"/>
</dbReference>
<reference evidence="4 5" key="1">
    <citation type="journal article" date="2016" name="Nat. Commun.">
        <title>Thousands of microbial genomes shed light on interconnected biogeochemical processes in an aquifer system.</title>
        <authorList>
            <person name="Anantharaman K."/>
            <person name="Brown C.T."/>
            <person name="Hug L.A."/>
            <person name="Sharon I."/>
            <person name="Castelle C.J."/>
            <person name="Probst A.J."/>
            <person name="Thomas B.C."/>
            <person name="Singh A."/>
            <person name="Wilkins M.J."/>
            <person name="Karaoz U."/>
            <person name="Brodie E.L."/>
            <person name="Williams K.H."/>
            <person name="Hubbard S.S."/>
            <person name="Banfield J.F."/>
        </authorList>
    </citation>
    <scope>NUCLEOTIDE SEQUENCE [LARGE SCALE GENOMIC DNA]</scope>
</reference>
<dbReference type="AlphaFoldDB" id="A0A1F6LJH2"/>
<dbReference type="Pfam" id="PF18895">
    <property type="entry name" value="T4SS_pilin"/>
    <property type="match status" value="1"/>
</dbReference>
<keyword evidence="2" id="KW-1133">Transmembrane helix</keyword>
<organism evidence="4 5">
    <name type="scientific">Candidatus Magasanikbacteria bacterium RIFCSPHIGHO2_01_FULL_33_34</name>
    <dbReference type="NCBI Taxonomy" id="1798671"/>
    <lineage>
        <taxon>Bacteria</taxon>
        <taxon>Candidatus Magasanikiibacteriota</taxon>
    </lineage>
</organism>
<dbReference type="Proteomes" id="UP000177067">
    <property type="component" value="Unassembled WGS sequence"/>
</dbReference>
<evidence type="ECO:0000313" key="5">
    <source>
        <dbReference type="Proteomes" id="UP000177067"/>
    </source>
</evidence>
<dbReference type="EMBL" id="MFPS01000007">
    <property type="protein sequence ID" value="OGH59475.1"/>
    <property type="molecule type" value="Genomic_DNA"/>
</dbReference>
<accession>A0A1F6LJH2</accession>
<dbReference type="InterPro" id="IPR043993">
    <property type="entry name" value="T4SS_pilin"/>
</dbReference>
<feature type="domain" description="SbsA Ig-like" evidence="3">
    <location>
        <begin position="319"/>
        <end position="358"/>
    </location>
</feature>
<evidence type="ECO:0000259" key="3">
    <source>
        <dbReference type="Pfam" id="PF13205"/>
    </source>
</evidence>
<sequence>MLGWLIQNQKLKKIVTIQLILLVAVFLFLPVGNVVYAGTTEVFSEDFGLEPIEDTLILGTQDIRITIAKIIRVVLSFLGIIALVLVLYAGFTIMTSAGNPQKVETGKKILLNAGIGLLIIMSSLAITQFILTKLAEATGYNANPRGGGPPGSPTYTASGSLGAIVKDHYPFRNQVEVARNTRISVTFFMPLDPASVIVDNNANGTFGDCINIGNPLFSWWDDCDRLNAPAIEIYELDDDGVRVGLQLTEMNVLAVYEDASVYTLVLRPRNYLGDSVRDVSYSVTLTDNILREGAIESMFETDADGIYEWRFRTGTELDLTPPRVLNVYPRDTQNVPRNTIIQINFNEAIDPTTSQGSIGRPADTFTNIIFDRDVPPMVNPANSIVEGYWKVSSGYKTAEFVSYNSCGQNSCGDEMFCIPTACTTGDEACVDPRRILVRTADLVVPGSFEGQPFSGVMDMAGNALDGDSDLNPDGKPGIGVPEEINVGEELPDNYLWGFGIQNIIDRTAPYIISVLPNPDEQSIPVDAPFEILFSKPMWSATLGNITVQEYPIYRPFWFRGVSELQPDDTTLVRFNHRAFGPDEMDLYYFTSVDTKVKSLSQNCIYPGRGPEYSVIEPTPDCVQDINGIEISGCVDTTYVGNGAFDTACVFNGAGGDLLQANIQDCLDRLDDADVSPVTP</sequence>
<keyword evidence="1" id="KW-0732">Signal</keyword>
<keyword evidence="2" id="KW-0812">Transmembrane</keyword>
<proteinExistence type="predicted"/>
<name>A0A1F6LJH2_9BACT</name>
<evidence type="ECO:0000256" key="2">
    <source>
        <dbReference type="SAM" id="Phobius"/>
    </source>
</evidence>